<evidence type="ECO:0000313" key="1">
    <source>
        <dbReference type="EMBL" id="GAH72463.1"/>
    </source>
</evidence>
<dbReference type="EMBL" id="BARU01029914">
    <property type="protein sequence ID" value="GAH72463.1"/>
    <property type="molecule type" value="Genomic_DNA"/>
</dbReference>
<comment type="caution">
    <text evidence="1">The sequence shown here is derived from an EMBL/GenBank/DDBJ whole genome shotgun (WGS) entry which is preliminary data.</text>
</comment>
<gene>
    <name evidence="1" type="ORF">S03H2_47532</name>
</gene>
<sequence>MQLNMSERKGKHGRAKFEREDRRSGYYGFHLSLRGESNIF</sequence>
<reference evidence="1" key="1">
    <citation type="journal article" date="2014" name="Front. Microbiol.">
        <title>High frequency of phylogenetically diverse reductive dehalogenase-homologous genes in deep subseafloor sedimentary metagenomes.</title>
        <authorList>
            <person name="Kawai M."/>
            <person name="Futagami T."/>
            <person name="Toyoda A."/>
            <person name="Takaki Y."/>
            <person name="Nishi S."/>
            <person name="Hori S."/>
            <person name="Arai W."/>
            <person name="Tsubouchi T."/>
            <person name="Morono Y."/>
            <person name="Uchiyama I."/>
            <person name="Ito T."/>
            <person name="Fujiyama A."/>
            <person name="Inagaki F."/>
            <person name="Takami H."/>
        </authorList>
    </citation>
    <scope>NUCLEOTIDE SEQUENCE</scope>
    <source>
        <strain evidence="1">Expedition CK06-06</strain>
    </source>
</reference>
<accession>X1JRR0</accession>
<proteinExistence type="predicted"/>
<name>X1JRR0_9ZZZZ</name>
<organism evidence="1">
    <name type="scientific">marine sediment metagenome</name>
    <dbReference type="NCBI Taxonomy" id="412755"/>
    <lineage>
        <taxon>unclassified sequences</taxon>
        <taxon>metagenomes</taxon>
        <taxon>ecological metagenomes</taxon>
    </lineage>
</organism>
<feature type="non-terminal residue" evidence="1">
    <location>
        <position position="40"/>
    </location>
</feature>
<dbReference type="AlphaFoldDB" id="X1JRR0"/>
<protein>
    <submittedName>
        <fullName evidence="1">Uncharacterized protein</fullName>
    </submittedName>
</protein>